<evidence type="ECO:0000313" key="4">
    <source>
        <dbReference type="Proteomes" id="UP000236447"/>
    </source>
</evidence>
<dbReference type="Pfam" id="PF13302">
    <property type="entry name" value="Acetyltransf_3"/>
    <property type="match status" value="1"/>
</dbReference>
<evidence type="ECO:0000259" key="2">
    <source>
        <dbReference type="PROSITE" id="PS51186"/>
    </source>
</evidence>
<dbReference type="InterPro" id="IPR051531">
    <property type="entry name" value="N-acetyltransferase"/>
</dbReference>
<dbReference type="AlphaFoldDB" id="A0A2I7KDC7"/>
<reference evidence="3 4" key="1">
    <citation type="journal article" date="2017" name="Front. Microbiol.">
        <title>Phaeobacter piscinae sp. nov., a species of the Roseobacter group and potential aquaculture probiont.</title>
        <authorList>
            <person name="Sonnenschein E.C."/>
            <person name="Phippen C.B.W."/>
            <person name="Nielsen K.F."/>
            <person name="Mateiu R.V."/>
            <person name="Melchiorsen J."/>
            <person name="Gram L."/>
            <person name="Overmann J."/>
            <person name="Freese H.M."/>
        </authorList>
    </citation>
    <scope>NUCLEOTIDE SEQUENCE [LARGE SCALE GENOMIC DNA]</scope>
    <source>
        <strain evidence="3 4">P88</strain>
    </source>
</reference>
<dbReference type="InterPro" id="IPR000182">
    <property type="entry name" value="GNAT_dom"/>
</dbReference>
<keyword evidence="3" id="KW-0808">Transferase</keyword>
<dbReference type="Proteomes" id="UP000236447">
    <property type="component" value="Chromosome"/>
</dbReference>
<dbReference type="PROSITE" id="PS51186">
    <property type="entry name" value="GNAT"/>
    <property type="match status" value="1"/>
</dbReference>
<proteinExistence type="predicted"/>
<reference evidence="3 4" key="2">
    <citation type="journal article" date="2017" name="Genome Biol. Evol.">
        <title>Trajectories and Drivers of Genome Evolution in Surface-Associated Marine Phaeobacter.</title>
        <authorList>
            <person name="Freese H.M."/>
            <person name="Sikorski J."/>
            <person name="Bunk B."/>
            <person name="Scheuner C."/>
            <person name="Meier-Kolthoff J.P."/>
            <person name="Sproer C."/>
            <person name="Gram L."/>
            <person name="Overmann J."/>
        </authorList>
    </citation>
    <scope>NUCLEOTIDE SEQUENCE [LARGE SCALE GENOMIC DNA]</scope>
    <source>
        <strain evidence="3 4">P88</strain>
    </source>
</reference>
<dbReference type="GO" id="GO:0016747">
    <property type="term" value="F:acyltransferase activity, transferring groups other than amino-acyl groups"/>
    <property type="evidence" value="ECO:0007669"/>
    <property type="project" value="InterPro"/>
</dbReference>
<name>A0A2I7KDC7_9RHOB</name>
<dbReference type="PANTHER" id="PTHR43792:SF1">
    <property type="entry name" value="N-ACETYLTRANSFERASE DOMAIN-CONTAINING PROTEIN"/>
    <property type="match status" value="1"/>
</dbReference>
<dbReference type="Gene3D" id="3.40.630.30">
    <property type="match status" value="1"/>
</dbReference>
<dbReference type="SUPFAM" id="SSF55729">
    <property type="entry name" value="Acyl-CoA N-acyltransferases (Nat)"/>
    <property type="match status" value="1"/>
</dbReference>
<accession>A0A2I7KDC7</accession>
<evidence type="ECO:0000256" key="1">
    <source>
        <dbReference type="SAM" id="MobiDB-lite"/>
    </source>
</evidence>
<feature type="region of interest" description="Disordered" evidence="1">
    <location>
        <begin position="152"/>
        <end position="187"/>
    </location>
</feature>
<evidence type="ECO:0000313" key="3">
    <source>
        <dbReference type="EMBL" id="AUR00610.1"/>
    </source>
</evidence>
<dbReference type="PANTHER" id="PTHR43792">
    <property type="entry name" value="GNAT FAMILY, PUTATIVE (AFU_ORTHOLOGUE AFUA_3G00765)-RELATED-RELATED"/>
    <property type="match status" value="1"/>
</dbReference>
<sequence>MERRSKVTIAPTISTARLTLRHHVMSDFAPLHDVLGSERARYLGGPFSLKDSWQTIAAEVGSWSLLGFGSWAIERSEDGAFVGQVGINKPAHYPEAEIGWTLCNGFEGNGYVTEAASAALEWAWSQMGATTLVSYITPGNDKSVSVAERLGATQDPEAPLPEGETSADTLVYRHNAPDADGGMEAYA</sequence>
<organism evidence="3 4">
    <name type="scientific">Phaeobacter inhibens</name>
    <dbReference type="NCBI Taxonomy" id="221822"/>
    <lineage>
        <taxon>Bacteria</taxon>
        <taxon>Pseudomonadati</taxon>
        <taxon>Pseudomonadota</taxon>
        <taxon>Alphaproteobacteria</taxon>
        <taxon>Rhodobacterales</taxon>
        <taxon>Roseobacteraceae</taxon>
        <taxon>Phaeobacter</taxon>
    </lineage>
</organism>
<protein>
    <submittedName>
        <fullName evidence="3">Putative acetyltransferase, GNAT family</fullName>
    </submittedName>
</protein>
<gene>
    <name evidence="3" type="ORF">PhaeoP88_03282</name>
</gene>
<dbReference type="EMBL" id="CP010725">
    <property type="protein sequence ID" value="AUR00610.1"/>
    <property type="molecule type" value="Genomic_DNA"/>
</dbReference>
<feature type="domain" description="N-acetyltransferase" evidence="2">
    <location>
        <begin position="18"/>
        <end position="177"/>
    </location>
</feature>
<dbReference type="InterPro" id="IPR016181">
    <property type="entry name" value="Acyl_CoA_acyltransferase"/>
</dbReference>